<feature type="transmembrane region" description="Helical" evidence="1">
    <location>
        <begin position="68"/>
        <end position="88"/>
    </location>
</feature>
<dbReference type="KEGG" id="cprv:CYPRO_0652"/>
<keyword evidence="1" id="KW-0812">Transmembrane</keyword>
<reference evidence="2 3" key="1">
    <citation type="submission" date="2018-03" db="EMBL/GenBank/DDBJ databases">
        <title>Phenotypic and genomic properties of Cyclonatronum proteinivorum gen. nov., sp. nov., a haloalkaliphilic bacteroidete from soda lakes possessing Na+-translocating rhodopsin.</title>
        <authorList>
            <person name="Toshchakov S.V."/>
            <person name="Korzhenkov A."/>
            <person name="Samarov N.I."/>
            <person name="Kublanov I.V."/>
            <person name="Muntyan M.S."/>
            <person name="Sorokin D.Y."/>
        </authorList>
    </citation>
    <scope>NUCLEOTIDE SEQUENCE [LARGE SCALE GENOMIC DNA]</scope>
    <source>
        <strain evidence="2 3">Omega</strain>
    </source>
</reference>
<evidence type="ECO:0000313" key="3">
    <source>
        <dbReference type="Proteomes" id="UP000254808"/>
    </source>
</evidence>
<keyword evidence="1" id="KW-1133">Transmembrane helix</keyword>
<sequence length="90" mass="10094">MRALFKNHPLWWGLLLTGTLLVSLITTKSGLSFFNLLNSMAGHLLFATIIAVVPALIFWLLKRPLSTQWIMVLFTVGWTILAAANLWAMP</sequence>
<accession>A0A345UHI4</accession>
<evidence type="ECO:0000256" key="1">
    <source>
        <dbReference type="SAM" id="Phobius"/>
    </source>
</evidence>
<keyword evidence="1" id="KW-0472">Membrane</keyword>
<evidence type="ECO:0000313" key="2">
    <source>
        <dbReference type="EMBL" id="AXI99935.1"/>
    </source>
</evidence>
<keyword evidence="3" id="KW-1185">Reference proteome</keyword>
<feature type="transmembrane region" description="Helical" evidence="1">
    <location>
        <begin position="40"/>
        <end position="61"/>
    </location>
</feature>
<name>A0A345UHI4_9BACT</name>
<dbReference type="AlphaFoldDB" id="A0A345UHI4"/>
<protein>
    <submittedName>
        <fullName evidence="2">Uncharacterized protein</fullName>
    </submittedName>
</protein>
<dbReference type="Proteomes" id="UP000254808">
    <property type="component" value="Chromosome"/>
</dbReference>
<organism evidence="2 3">
    <name type="scientific">Cyclonatronum proteinivorum</name>
    <dbReference type="NCBI Taxonomy" id="1457365"/>
    <lineage>
        <taxon>Bacteria</taxon>
        <taxon>Pseudomonadati</taxon>
        <taxon>Balneolota</taxon>
        <taxon>Balneolia</taxon>
        <taxon>Balneolales</taxon>
        <taxon>Cyclonatronaceae</taxon>
        <taxon>Cyclonatronum</taxon>
    </lineage>
</organism>
<dbReference type="RefSeq" id="WP_124245499.1">
    <property type="nucleotide sequence ID" value="NZ_CP027806.1"/>
</dbReference>
<proteinExistence type="predicted"/>
<dbReference type="EMBL" id="CP027806">
    <property type="protein sequence ID" value="AXI99935.1"/>
    <property type="molecule type" value="Genomic_DNA"/>
</dbReference>
<gene>
    <name evidence="2" type="ORF">CYPRO_0652</name>
</gene>